<name>A0A0G0CAX0_9BACT</name>
<dbReference type="Pfam" id="PF13439">
    <property type="entry name" value="Glyco_transf_4"/>
    <property type="match status" value="1"/>
</dbReference>
<dbReference type="PANTHER" id="PTHR46401:SF2">
    <property type="entry name" value="GLYCOSYLTRANSFERASE WBBK-RELATED"/>
    <property type="match status" value="1"/>
</dbReference>
<evidence type="ECO:0000256" key="1">
    <source>
        <dbReference type="ARBA" id="ARBA00022679"/>
    </source>
</evidence>
<sequence length="173" mass="20477">MRILIDARLYGPKNTGNGRYTKELVENLAKIDSRNDYIILLRKNNFNEVKLPDNFKKVLADFKHYSFEEQFKLPFLINKFKPNLVHFPHFNVPILYFGKFVVTIHDLIMHKFTGGEATTRKFPVYQVWRLGYYVTFIKSVFGSIKIIVPSKTVKNEIVDYYDIDPKKIEVTYE</sequence>
<dbReference type="EMBL" id="LBOZ01000001">
    <property type="protein sequence ID" value="KKP48365.1"/>
    <property type="molecule type" value="Genomic_DNA"/>
</dbReference>
<dbReference type="AlphaFoldDB" id="A0A0G0CAX0"/>
<reference evidence="3 4" key="1">
    <citation type="journal article" date="2015" name="Nature">
        <title>rRNA introns, odd ribosomes, and small enigmatic genomes across a large radiation of phyla.</title>
        <authorList>
            <person name="Brown C.T."/>
            <person name="Hug L.A."/>
            <person name="Thomas B.C."/>
            <person name="Sharon I."/>
            <person name="Castelle C.J."/>
            <person name="Singh A."/>
            <person name="Wilkins M.J."/>
            <person name="Williams K.H."/>
            <person name="Banfield J.F."/>
        </authorList>
    </citation>
    <scope>NUCLEOTIDE SEQUENCE [LARGE SCALE GENOMIC DNA]</scope>
</reference>
<keyword evidence="1" id="KW-0808">Transferase</keyword>
<feature type="domain" description="Glycosyltransferase subfamily 4-like N-terminal" evidence="2">
    <location>
        <begin position="18"/>
        <end position="172"/>
    </location>
</feature>
<dbReference type="GO" id="GO:0009103">
    <property type="term" value="P:lipopolysaccharide biosynthetic process"/>
    <property type="evidence" value="ECO:0007669"/>
    <property type="project" value="TreeGrafter"/>
</dbReference>
<comment type="caution">
    <text evidence="3">The sequence shown here is derived from an EMBL/GenBank/DDBJ whole genome shotgun (WGS) entry which is preliminary data.</text>
</comment>
<dbReference type="Proteomes" id="UP000033995">
    <property type="component" value="Unassembled WGS sequence"/>
</dbReference>
<gene>
    <name evidence="3" type="ORF">UR38_C0001G0161</name>
</gene>
<evidence type="ECO:0000259" key="2">
    <source>
        <dbReference type="Pfam" id="PF13439"/>
    </source>
</evidence>
<dbReference type="SUPFAM" id="SSF53756">
    <property type="entry name" value="UDP-Glycosyltransferase/glycogen phosphorylase"/>
    <property type="match status" value="1"/>
</dbReference>
<protein>
    <recommendedName>
        <fullName evidence="2">Glycosyltransferase subfamily 4-like N-terminal domain-containing protein</fullName>
    </recommendedName>
</protein>
<evidence type="ECO:0000313" key="3">
    <source>
        <dbReference type="EMBL" id="KKP48365.1"/>
    </source>
</evidence>
<dbReference type="GO" id="GO:0016757">
    <property type="term" value="F:glycosyltransferase activity"/>
    <property type="evidence" value="ECO:0007669"/>
    <property type="project" value="TreeGrafter"/>
</dbReference>
<evidence type="ECO:0000313" key="4">
    <source>
        <dbReference type="Proteomes" id="UP000033995"/>
    </source>
</evidence>
<organism evidence="3 4">
    <name type="scientific">Candidatus Woesebacteria bacterium GW2011_GWA2_33_28</name>
    <dbReference type="NCBI Taxonomy" id="1618561"/>
    <lineage>
        <taxon>Bacteria</taxon>
        <taxon>Candidatus Woeseibacteriota</taxon>
    </lineage>
</organism>
<accession>A0A0G0CAX0</accession>
<dbReference type="Gene3D" id="3.40.50.2000">
    <property type="entry name" value="Glycogen Phosphorylase B"/>
    <property type="match status" value="1"/>
</dbReference>
<dbReference type="InterPro" id="IPR028098">
    <property type="entry name" value="Glyco_trans_4-like_N"/>
</dbReference>
<proteinExistence type="predicted"/>
<dbReference type="PANTHER" id="PTHR46401">
    <property type="entry name" value="GLYCOSYLTRANSFERASE WBBK-RELATED"/>
    <property type="match status" value="1"/>
</dbReference>